<gene>
    <name evidence="2" type="ORF">J5N97_006994</name>
</gene>
<evidence type="ECO:0000256" key="1">
    <source>
        <dbReference type="ARBA" id="ARBA00006765"/>
    </source>
</evidence>
<protein>
    <recommendedName>
        <fullName evidence="4">Caleosin</fullName>
    </recommendedName>
</protein>
<comment type="caution">
    <text evidence="2">The sequence shown here is derived from an EMBL/GenBank/DDBJ whole genome shotgun (WGS) entry which is preliminary data.</text>
</comment>
<dbReference type="AlphaFoldDB" id="A0A9D5HU21"/>
<dbReference type="Pfam" id="PF05042">
    <property type="entry name" value="Caleosin"/>
    <property type="match status" value="1"/>
</dbReference>
<dbReference type="InterPro" id="IPR011992">
    <property type="entry name" value="EF-hand-dom_pair"/>
</dbReference>
<dbReference type="Proteomes" id="UP001085076">
    <property type="component" value="Miscellaneous, Linkage group lg01"/>
</dbReference>
<comment type="similarity">
    <text evidence="1">Belongs to the caleosin family.</text>
</comment>
<dbReference type="EMBL" id="JAGGNH010000001">
    <property type="protein sequence ID" value="KAJ0988638.1"/>
    <property type="molecule type" value="Genomic_DNA"/>
</dbReference>
<dbReference type="PANTHER" id="PTHR31495:SF34">
    <property type="entry name" value="OS03G0222600 PROTEIN"/>
    <property type="match status" value="1"/>
</dbReference>
<sequence>MADSSLETYAANAPVTGERKLNLELQSQVPQPYLARALVAVDKNHPNGTEGREHHNMSVLQQHAAFFDRNKDGVIYPWETYQGFRALGFGFFTSFSSAILINLMLSYRTQSGWLPSPLLSIHIKNIHRCKHGSDTETYDTEGRFDPSKYDAIFSKYGLTHSDALTKEEISNMLKGNANIGDILGRIMSFGEWNLLYKIGKDENGLLHRETIRGVYDGSLFEQVEKKRASASKKA</sequence>
<organism evidence="2 3">
    <name type="scientific">Dioscorea zingiberensis</name>
    <dbReference type="NCBI Taxonomy" id="325984"/>
    <lineage>
        <taxon>Eukaryota</taxon>
        <taxon>Viridiplantae</taxon>
        <taxon>Streptophyta</taxon>
        <taxon>Embryophyta</taxon>
        <taxon>Tracheophyta</taxon>
        <taxon>Spermatophyta</taxon>
        <taxon>Magnoliopsida</taxon>
        <taxon>Liliopsida</taxon>
        <taxon>Dioscoreales</taxon>
        <taxon>Dioscoreaceae</taxon>
        <taxon>Dioscorea</taxon>
    </lineage>
</organism>
<name>A0A9D5HU21_9LILI</name>
<dbReference type="PANTHER" id="PTHR31495">
    <property type="entry name" value="PEROXYGENASE 3-RELATED"/>
    <property type="match status" value="1"/>
</dbReference>
<dbReference type="GO" id="GO:0005509">
    <property type="term" value="F:calcium ion binding"/>
    <property type="evidence" value="ECO:0007669"/>
    <property type="project" value="TreeGrafter"/>
</dbReference>
<dbReference type="GO" id="GO:0004497">
    <property type="term" value="F:monooxygenase activity"/>
    <property type="evidence" value="ECO:0007669"/>
    <property type="project" value="TreeGrafter"/>
</dbReference>
<reference evidence="2" key="2">
    <citation type="journal article" date="2022" name="Hortic Res">
        <title>The genome of Dioscorea zingiberensis sheds light on the biosynthesis, origin and evolution of the medicinally important diosgenin saponins.</title>
        <authorList>
            <person name="Li Y."/>
            <person name="Tan C."/>
            <person name="Li Z."/>
            <person name="Guo J."/>
            <person name="Li S."/>
            <person name="Chen X."/>
            <person name="Wang C."/>
            <person name="Dai X."/>
            <person name="Yang H."/>
            <person name="Song W."/>
            <person name="Hou L."/>
            <person name="Xu J."/>
            <person name="Tong Z."/>
            <person name="Xu A."/>
            <person name="Yuan X."/>
            <person name="Wang W."/>
            <person name="Yang Q."/>
            <person name="Chen L."/>
            <person name="Sun Z."/>
            <person name="Wang K."/>
            <person name="Pan B."/>
            <person name="Chen J."/>
            <person name="Bao Y."/>
            <person name="Liu F."/>
            <person name="Qi X."/>
            <person name="Gang D.R."/>
            <person name="Wen J."/>
            <person name="Li J."/>
        </authorList>
    </citation>
    <scope>NUCLEOTIDE SEQUENCE</scope>
    <source>
        <strain evidence="2">Dzin_1.0</strain>
    </source>
</reference>
<evidence type="ECO:0008006" key="4">
    <source>
        <dbReference type="Google" id="ProtNLM"/>
    </source>
</evidence>
<reference evidence="2" key="1">
    <citation type="submission" date="2021-03" db="EMBL/GenBank/DDBJ databases">
        <authorList>
            <person name="Li Z."/>
            <person name="Yang C."/>
        </authorList>
    </citation>
    <scope>NUCLEOTIDE SEQUENCE</scope>
    <source>
        <strain evidence="2">Dzin_1.0</strain>
        <tissue evidence="2">Leaf</tissue>
    </source>
</reference>
<dbReference type="OrthoDB" id="640742at2759"/>
<dbReference type="SUPFAM" id="SSF47473">
    <property type="entry name" value="EF-hand"/>
    <property type="match status" value="1"/>
</dbReference>
<proteinExistence type="inferred from homology"/>
<evidence type="ECO:0000313" key="3">
    <source>
        <dbReference type="Proteomes" id="UP001085076"/>
    </source>
</evidence>
<keyword evidence="3" id="KW-1185">Reference proteome</keyword>
<accession>A0A9D5HU21</accession>
<dbReference type="InterPro" id="IPR007736">
    <property type="entry name" value="Caleosin-related"/>
</dbReference>
<evidence type="ECO:0000313" key="2">
    <source>
        <dbReference type="EMBL" id="KAJ0988638.1"/>
    </source>
</evidence>